<organism evidence="2 3">
    <name type="scientific">Escallonia rubra</name>
    <dbReference type="NCBI Taxonomy" id="112253"/>
    <lineage>
        <taxon>Eukaryota</taxon>
        <taxon>Viridiplantae</taxon>
        <taxon>Streptophyta</taxon>
        <taxon>Embryophyta</taxon>
        <taxon>Tracheophyta</taxon>
        <taxon>Spermatophyta</taxon>
        <taxon>Magnoliopsida</taxon>
        <taxon>eudicotyledons</taxon>
        <taxon>Gunneridae</taxon>
        <taxon>Pentapetalae</taxon>
        <taxon>asterids</taxon>
        <taxon>campanulids</taxon>
        <taxon>Escalloniales</taxon>
        <taxon>Escalloniaceae</taxon>
        <taxon>Escallonia</taxon>
    </lineage>
</organism>
<proteinExistence type="predicted"/>
<protein>
    <submittedName>
        <fullName evidence="2">Uncharacterized protein</fullName>
    </submittedName>
</protein>
<name>A0AA88URL2_9ASTE</name>
<comment type="caution">
    <text evidence="2">The sequence shown here is derived from an EMBL/GenBank/DDBJ whole genome shotgun (WGS) entry which is preliminary data.</text>
</comment>
<evidence type="ECO:0000313" key="3">
    <source>
        <dbReference type="Proteomes" id="UP001187471"/>
    </source>
</evidence>
<feature type="region of interest" description="Disordered" evidence="1">
    <location>
        <begin position="14"/>
        <end position="62"/>
    </location>
</feature>
<feature type="compositionally biased region" description="Basic and acidic residues" evidence="1">
    <location>
        <begin position="49"/>
        <end position="61"/>
    </location>
</feature>
<dbReference type="EMBL" id="JAVXUO010000080">
    <property type="protein sequence ID" value="KAK2995640.1"/>
    <property type="molecule type" value="Genomic_DNA"/>
</dbReference>
<keyword evidence="3" id="KW-1185">Reference proteome</keyword>
<reference evidence="2" key="1">
    <citation type="submission" date="2022-12" db="EMBL/GenBank/DDBJ databases">
        <title>Draft genome assemblies for two species of Escallonia (Escalloniales).</title>
        <authorList>
            <person name="Chanderbali A."/>
            <person name="Dervinis C."/>
            <person name="Anghel I."/>
            <person name="Soltis D."/>
            <person name="Soltis P."/>
            <person name="Zapata F."/>
        </authorList>
    </citation>
    <scope>NUCLEOTIDE SEQUENCE</scope>
    <source>
        <strain evidence="2">UCBG92.1500</strain>
        <tissue evidence="2">Leaf</tissue>
    </source>
</reference>
<evidence type="ECO:0000256" key="1">
    <source>
        <dbReference type="SAM" id="MobiDB-lite"/>
    </source>
</evidence>
<dbReference type="Proteomes" id="UP001187471">
    <property type="component" value="Unassembled WGS sequence"/>
</dbReference>
<gene>
    <name evidence="2" type="ORF">RJ640_013597</name>
</gene>
<sequence>MASLPFLSSLTFNSANASGSSASPSGSKEPPGPSPSGPRSTNPVPFNQAHEDDLGGPDGKDALGMNKVRVAKIVKATFREDLGPGLEPNCLPEFDAILCKEFGKDTAQCTKHSPSAVDHLKLTVLGKCLRIS</sequence>
<accession>A0AA88URL2</accession>
<feature type="compositionally biased region" description="Low complexity" evidence="1">
    <location>
        <begin position="14"/>
        <end position="29"/>
    </location>
</feature>
<evidence type="ECO:0000313" key="2">
    <source>
        <dbReference type="EMBL" id="KAK2995640.1"/>
    </source>
</evidence>
<dbReference type="AlphaFoldDB" id="A0AA88URL2"/>